<accession>A0A8B2NM96</accession>
<evidence type="ECO:0000313" key="1">
    <source>
        <dbReference type="EMBL" id="RAH97625.1"/>
    </source>
</evidence>
<dbReference type="RefSeq" id="WP_111351425.1">
    <property type="nucleotide sequence ID" value="NZ_QHHQ01000008.1"/>
</dbReference>
<organism evidence="1 2">
    <name type="scientific">Acuticoccus sediminis</name>
    <dbReference type="NCBI Taxonomy" id="2184697"/>
    <lineage>
        <taxon>Bacteria</taxon>
        <taxon>Pseudomonadati</taxon>
        <taxon>Pseudomonadota</taxon>
        <taxon>Alphaproteobacteria</taxon>
        <taxon>Hyphomicrobiales</taxon>
        <taxon>Amorphaceae</taxon>
        <taxon>Acuticoccus</taxon>
    </lineage>
</organism>
<dbReference type="AlphaFoldDB" id="A0A8B2NM96"/>
<keyword evidence="2" id="KW-1185">Reference proteome</keyword>
<gene>
    <name evidence="1" type="ORF">DLJ53_27610</name>
</gene>
<dbReference type="Proteomes" id="UP000249590">
    <property type="component" value="Unassembled WGS sequence"/>
</dbReference>
<sequence>MKHFFGDGEYEFALTLSLIEEIERQTDLGLPSLARSLLADSWRARDVKTILRLSLVGGGLDPERATSIIEAYMLPTGLTKCALIALVTLSDLMGAVDDDDTEEVPA</sequence>
<proteinExistence type="predicted"/>
<comment type="caution">
    <text evidence="1">The sequence shown here is derived from an EMBL/GenBank/DDBJ whole genome shotgun (WGS) entry which is preliminary data.</text>
</comment>
<evidence type="ECO:0000313" key="2">
    <source>
        <dbReference type="Proteomes" id="UP000249590"/>
    </source>
</evidence>
<reference evidence="1 2" key="1">
    <citation type="submission" date="2018-05" db="EMBL/GenBank/DDBJ databases">
        <title>Acuticoccus sediminis sp. nov., isolated from deep-sea sediment of Indian Ocean.</title>
        <authorList>
            <person name="Liu X."/>
            <person name="Lai Q."/>
            <person name="Du Y."/>
            <person name="Sun F."/>
            <person name="Zhang X."/>
            <person name="Wang S."/>
            <person name="Shao Z."/>
        </authorList>
    </citation>
    <scope>NUCLEOTIDE SEQUENCE [LARGE SCALE GENOMIC DNA]</scope>
    <source>
        <strain evidence="1 2">PTG4-2</strain>
    </source>
</reference>
<protein>
    <submittedName>
        <fullName evidence="1">Gene transfer agent family protein</fullName>
    </submittedName>
</protein>
<dbReference type="EMBL" id="QHHQ01000008">
    <property type="protein sequence ID" value="RAH97625.1"/>
    <property type="molecule type" value="Genomic_DNA"/>
</dbReference>
<dbReference type="Pfam" id="PF11836">
    <property type="entry name" value="Phage_TAC_11"/>
    <property type="match status" value="1"/>
</dbReference>
<dbReference type="OrthoDB" id="7509188at2"/>
<dbReference type="InterPro" id="IPR021791">
    <property type="entry name" value="Phage_TAC_11"/>
</dbReference>
<name>A0A8B2NM96_9HYPH</name>